<protein>
    <recommendedName>
        <fullName evidence="10">Histone H4</fullName>
    </recommendedName>
</protein>
<evidence type="ECO:0000256" key="5">
    <source>
        <dbReference type="ARBA" id="ARBA00023125"/>
    </source>
</evidence>
<dbReference type="GO" id="GO:0003677">
    <property type="term" value="F:DNA binding"/>
    <property type="evidence" value="ECO:0007669"/>
    <property type="project" value="UniProtKB-KW"/>
</dbReference>
<comment type="subcellular location">
    <subcellularLocation>
        <location evidence="2">Chromosome</location>
    </subcellularLocation>
    <subcellularLocation>
        <location evidence="1">Nucleus</location>
    </subcellularLocation>
</comment>
<feature type="compositionally biased region" description="Low complexity" evidence="8">
    <location>
        <begin position="54"/>
        <end position="64"/>
    </location>
</feature>
<comment type="similarity">
    <text evidence="3">Belongs to the histone H4 family.</text>
</comment>
<accession>A0A127Z5I7</accession>
<evidence type="ECO:0000256" key="6">
    <source>
        <dbReference type="ARBA" id="ARBA00023242"/>
    </source>
</evidence>
<dbReference type="PANTHER" id="PTHR47204:SF1">
    <property type="entry name" value="RIBONUCLEASE H2 SUBUNIT C"/>
    <property type="match status" value="1"/>
</dbReference>
<dbReference type="SUPFAM" id="SSF47113">
    <property type="entry name" value="Histone-fold"/>
    <property type="match status" value="1"/>
</dbReference>
<gene>
    <name evidence="9" type="ORF">SPSC_00136</name>
</gene>
<feature type="compositionally biased region" description="Polar residues" evidence="8">
    <location>
        <begin position="174"/>
        <end position="186"/>
    </location>
</feature>
<organism evidence="9">
    <name type="scientific">Sporisorium scitamineum</name>
    <dbReference type="NCBI Taxonomy" id="49012"/>
    <lineage>
        <taxon>Eukaryota</taxon>
        <taxon>Fungi</taxon>
        <taxon>Dikarya</taxon>
        <taxon>Basidiomycota</taxon>
        <taxon>Ustilaginomycotina</taxon>
        <taxon>Ustilaginomycetes</taxon>
        <taxon>Ustilaginales</taxon>
        <taxon>Ustilaginaceae</taxon>
        <taxon>Sporisorium</taxon>
    </lineage>
</organism>
<evidence type="ECO:0000256" key="8">
    <source>
        <dbReference type="SAM" id="MobiDB-lite"/>
    </source>
</evidence>
<feature type="compositionally biased region" description="Acidic residues" evidence="8">
    <location>
        <begin position="151"/>
        <end position="170"/>
    </location>
</feature>
<dbReference type="PRINTS" id="PR00623">
    <property type="entry name" value="HISTONEH4"/>
</dbReference>
<evidence type="ECO:0000256" key="3">
    <source>
        <dbReference type="ARBA" id="ARBA00006564"/>
    </source>
</evidence>
<dbReference type="Gene3D" id="1.10.20.10">
    <property type="entry name" value="Histone, subunit A"/>
    <property type="match status" value="1"/>
</dbReference>
<evidence type="ECO:0000256" key="7">
    <source>
        <dbReference type="ARBA" id="ARBA00023269"/>
    </source>
</evidence>
<dbReference type="Pfam" id="PF08615">
    <property type="entry name" value="RNase_H2_suC"/>
    <property type="match status" value="1"/>
</dbReference>
<feature type="region of interest" description="Disordered" evidence="8">
    <location>
        <begin position="251"/>
        <end position="270"/>
    </location>
</feature>
<sequence>MTTGPAINLLPSPIDISLGEDSTSLLPQCTANLMPFSIDYDGPAPIDSFLVQRPASSSPSDPADTLPEDGASESYISAFRGRAIQSTPLPLPSGYAAKIVSVSQVVCQTASASNAGSNFDAEIRKDEVEREKKRSKIANQPPARQQKFSMDSDDDDDSEEQENDQDDQDETSIHDSSPPQSLTDNHSAAEEPRSQPAATGPTIHITPLAQVHPNQLTVWGPDGPIDRGDDSFFRTVGEWYSVVAPLSIKTLPNQPPNSSNRSINRATKRYRSERSALERITKGSLRRLARRGGVQRMAGTVYEESRFILRDFLTKAVKDAVVYSRKSSPCLCGQETEMGLC</sequence>
<dbReference type="GO" id="GO:0006401">
    <property type="term" value="P:RNA catabolic process"/>
    <property type="evidence" value="ECO:0007669"/>
    <property type="project" value="InterPro"/>
</dbReference>
<dbReference type="CDD" id="cd09271">
    <property type="entry name" value="RNase_H2-C"/>
    <property type="match status" value="1"/>
</dbReference>
<feature type="region of interest" description="Disordered" evidence="8">
    <location>
        <begin position="127"/>
        <end position="201"/>
    </location>
</feature>
<dbReference type="GO" id="GO:0000786">
    <property type="term" value="C:nucleosome"/>
    <property type="evidence" value="ECO:0007669"/>
    <property type="project" value="UniProtKB-KW"/>
</dbReference>
<evidence type="ECO:0000313" key="9">
    <source>
        <dbReference type="EMBL" id="CDS81954.1"/>
    </source>
</evidence>
<dbReference type="GO" id="GO:0046982">
    <property type="term" value="F:protein heterodimerization activity"/>
    <property type="evidence" value="ECO:0007669"/>
    <property type="project" value="InterPro"/>
</dbReference>
<dbReference type="InterPro" id="IPR009072">
    <property type="entry name" value="Histone-fold"/>
</dbReference>
<dbReference type="GO" id="GO:0030527">
    <property type="term" value="F:structural constituent of chromatin"/>
    <property type="evidence" value="ECO:0007669"/>
    <property type="project" value="InterPro"/>
</dbReference>
<name>A0A127Z5I7_9BASI</name>
<dbReference type="InterPro" id="IPR001951">
    <property type="entry name" value="Histone_H4"/>
</dbReference>
<evidence type="ECO:0000256" key="1">
    <source>
        <dbReference type="ARBA" id="ARBA00004123"/>
    </source>
</evidence>
<evidence type="ECO:0000256" key="2">
    <source>
        <dbReference type="ARBA" id="ARBA00004286"/>
    </source>
</evidence>
<dbReference type="GO" id="GO:0032299">
    <property type="term" value="C:ribonuclease H2 complex"/>
    <property type="evidence" value="ECO:0007669"/>
    <property type="project" value="InterPro"/>
</dbReference>
<keyword evidence="6" id="KW-0539">Nucleus</keyword>
<dbReference type="Gene3D" id="2.40.128.680">
    <property type="match status" value="1"/>
</dbReference>
<keyword evidence="7" id="KW-0544">Nucleosome core</keyword>
<dbReference type="EMBL" id="LK056650">
    <property type="protein sequence ID" value="CDS81954.1"/>
    <property type="molecule type" value="Genomic_DNA"/>
</dbReference>
<evidence type="ECO:0008006" key="10">
    <source>
        <dbReference type="Google" id="ProtNLM"/>
    </source>
</evidence>
<dbReference type="CDD" id="cd22912">
    <property type="entry name" value="HFD_H4"/>
    <property type="match status" value="1"/>
</dbReference>
<dbReference type="OrthoDB" id="73890at2759"/>
<keyword evidence="4" id="KW-0158">Chromosome</keyword>
<proteinExistence type="inferred from homology"/>
<evidence type="ECO:0000256" key="4">
    <source>
        <dbReference type="ARBA" id="ARBA00022454"/>
    </source>
</evidence>
<dbReference type="GO" id="GO:0005634">
    <property type="term" value="C:nucleus"/>
    <property type="evidence" value="ECO:0007669"/>
    <property type="project" value="UniProtKB-SubCell"/>
</dbReference>
<dbReference type="AlphaFoldDB" id="A0A127Z5I7"/>
<keyword evidence="5" id="KW-0238">DNA-binding</keyword>
<reference evidence="9" key="1">
    <citation type="submission" date="2014-06" db="EMBL/GenBank/DDBJ databases">
        <authorList>
            <person name="Ju J."/>
            <person name="Zhang J."/>
        </authorList>
    </citation>
    <scope>NUCLEOTIDE SEQUENCE</scope>
    <source>
        <strain evidence="9">SscI8</strain>
    </source>
</reference>
<feature type="compositionally biased region" description="Polar residues" evidence="8">
    <location>
        <begin position="251"/>
        <end position="265"/>
    </location>
</feature>
<feature type="region of interest" description="Disordered" evidence="8">
    <location>
        <begin position="49"/>
        <end position="70"/>
    </location>
</feature>
<dbReference type="PANTHER" id="PTHR47204">
    <property type="entry name" value="OS02G0168900 PROTEIN"/>
    <property type="match status" value="1"/>
</dbReference>
<dbReference type="InterPro" id="IPR013924">
    <property type="entry name" value="RNase_H2_suC"/>
</dbReference>